<proteinExistence type="predicted"/>
<organism evidence="1 2">
    <name type="scientific">Prosthecobacter dejongeii</name>
    <dbReference type="NCBI Taxonomy" id="48465"/>
    <lineage>
        <taxon>Bacteria</taxon>
        <taxon>Pseudomonadati</taxon>
        <taxon>Verrucomicrobiota</taxon>
        <taxon>Verrucomicrobiia</taxon>
        <taxon>Verrucomicrobiales</taxon>
        <taxon>Verrucomicrobiaceae</taxon>
        <taxon>Prosthecobacter</taxon>
    </lineage>
</organism>
<gene>
    <name evidence="1" type="ORF">HNQ64_002529</name>
</gene>
<comment type="caution">
    <text evidence="1">The sequence shown here is derived from an EMBL/GenBank/DDBJ whole genome shotgun (WGS) entry which is preliminary data.</text>
</comment>
<evidence type="ECO:0000313" key="1">
    <source>
        <dbReference type="EMBL" id="MBB5038271.1"/>
    </source>
</evidence>
<accession>A0A7W8DQV4</accession>
<keyword evidence="2" id="KW-1185">Reference proteome</keyword>
<protein>
    <submittedName>
        <fullName evidence="1">Uncharacterized protein</fullName>
    </submittedName>
</protein>
<sequence>MSAPRVIVYGEKCFRLEPDKRSERLRGLDAVYGHWQTDSPRSFRKGSVPPGYPHMRIKSCDTIDWIDGLDHEHRWEADGLLDGADKLDADRMSQPEEGWDVGTLAFLTVRPEAYVQHSSHPLYPSLVIQDLEKENLNGYVSRVSCSCRGIYIPKAVKRRYSTNSKEITVGATIPTISEYPQSYRVPQQRLQMTERFLIDGDPPTDKVGQVLLGADVPTDTPTIFSSALTAFVTSFQFNYPYLWRIDNLTAERLLAGRSEHDVTVQYSYWEAVEPNGAA</sequence>
<dbReference type="Proteomes" id="UP000534294">
    <property type="component" value="Unassembled WGS sequence"/>
</dbReference>
<dbReference type="AlphaFoldDB" id="A0A7W8DQV4"/>
<dbReference type="EMBL" id="JACHIF010000004">
    <property type="protein sequence ID" value="MBB5038271.1"/>
    <property type="molecule type" value="Genomic_DNA"/>
</dbReference>
<evidence type="ECO:0000313" key="2">
    <source>
        <dbReference type="Proteomes" id="UP000534294"/>
    </source>
</evidence>
<name>A0A7W8DQV4_9BACT</name>
<dbReference type="RefSeq" id="WP_184208915.1">
    <property type="nucleotide sequence ID" value="NZ_JACHIF010000004.1"/>
</dbReference>
<reference evidence="1 2" key="1">
    <citation type="submission" date="2020-08" db="EMBL/GenBank/DDBJ databases">
        <title>Genomic Encyclopedia of Type Strains, Phase IV (KMG-IV): sequencing the most valuable type-strain genomes for metagenomic binning, comparative biology and taxonomic classification.</title>
        <authorList>
            <person name="Goeker M."/>
        </authorList>
    </citation>
    <scope>NUCLEOTIDE SEQUENCE [LARGE SCALE GENOMIC DNA]</scope>
    <source>
        <strain evidence="1 2">DSM 12251</strain>
    </source>
</reference>